<evidence type="ECO:0000313" key="7">
    <source>
        <dbReference type="EMBL" id="KAF4132815.1"/>
    </source>
</evidence>
<feature type="transmembrane region" description="Helical" evidence="6">
    <location>
        <begin position="195"/>
        <end position="214"/>
    </location>
</feature>
<gene>
    <name evidence="7" type="ORF">GN958_ATG17992</name>
</gene>
<evidence type="ECO:0000256" key="6">
    <source>
        <dbReference type="SAM" id="Phobius"/>
    </source>
</evidence>
<name>A0A8S9TVL1_PHYIN</name>
<evidence type="ECO:0000256" key="1">
    <source>
        <dbReference type="ARBA" id="ARBA00004141"/>
    </source>
</evidence>
<dbReference type="EMBL" id="JAACNO010002495">
    <property type="protein sequence ID" value="KAF4132815.1"/>
    <property type="molecule type" value="Genomic_DNA"/>
</dbReference>
<proteinExistence type="predicted"/>
<evidence type="ECO:0000313" key="8">
    <source>
        <dbReference type="Proteomes" id="UP000704712"/>
    </source>
</evidence>
<protein>
    <submittedName>
        <fullName evidence="7">Uncharacterized protein</fullName>
    </submittedName>
</protein>
<feature type="transmembrane region" description="Helical" evidence="6">
    <location>
        <begin position="50"/>
        <end position="70"/>
    </location>
</feature>
<dbReference type="PANTHER" id="PTHR19432:SF26">
    <property type="entry name" value="MAJOR FACILITATOR SUPERFAMILY (MFS) PROFILE DOMAIN-CONTAINING PROTEIN"/>
    <property type="match status" value="1"/>
</dbReference>
<feature type="transmembrane region" description="Helical" evidence="6">
    <location>
        <begin position="137"/>
        <end position="155"/>
    </location>
</feature>
<organism evidence="7 8">
    <name type="scientific">Phytophthora infestans</name>
    <name type="common">Potato late blight agent</name>
    <name type="synonym">Botrytis infestans</name>
    <dbReference type="NCBI Taxonomy" id="4787"/>
    <lineage>
        <taxon>Eukaryota</taxon>
        <taxon>Sar</taxon>
        <taxon>Stramenopiles</taxon>
        <taxon>Oomycota</taxon>
        <taxon>Peronosporomycetes</taxon>
        <taxon>Peronosporales</taxon>
        <taxon>Peronosporaceae</taxon>
        <taxon>Phytophthora</taxon>
    </lineage>
</organism>
<dbReference type="GO" id="GO:0016020">
    <property type="term" value="C:membrane"/>
    <property type="evidence" value="ECO:0007669"/>
    <property type="project" value="UniProtKB-SubCell"/>
</dbReference>
<comment type="caution">
    <text evidence="7">The sequence shown here is derived from an EMBL/GenBank/DDBJ whole genome shotgun (WGS) entry which is preliminary data.</text>
</comment>
<evidence type="ECO:0000256" key="3">
    <source>
        <dbReference type="ARBA" id="ARBA00022692"/>
    </source>
</evidence>
<feature type="transmembrane region" description="Helical" evidence="6">
    <location>
        <begin position="226"/>
        <end position="249"/>
    </location>
</feature>
<dbReference type="AlphaFoldDB" id="A0A8S9TVL1"/>
<evidence type="ECO:0000256" key="4">
    <source>
        <dbReference type="ARBA" id="ARBA00022989"/>
    </source>
</evidence>
<sequence>MSGKPGEFTDRTWTALLTVLFYFWTGFMIHLSRAPAMLLISDFAGQHQTVGAALGQGWSVLGAVLVAVYTECFGAAYNSLGWFMGMLSIVMAVSIGAACYVAKESPLEKSMEKQSCCQNVTSAFGSILSAVRTLPKVLVVYCIVLFFIQYAYAAYNGNKGMFFGIEVFDGDAINAATCDEECSEEQRDYNRGVRLAGGVADILFCVVGYVYSWVLPPLVRRCGVQLVATFAVIPQMLLMAMAFCDVLMLDYPALT</sequence>
<dbReference type="InterPro" id="IPR036259">
    <property type="entry name" value="MFS_trans_sf"/>
</dbReference>
<dbReference type="PANTHER" id="PTHR19432">
    <property type="entry name" value="SUGAR TRANSPORTER"/>
    <property type="match status" value="1"/>
</dbReference>
<dbReference type="GO" id="GO:0008506">
    <property type="term" value="F:sucrose:proton symporter activity"/>
    <property type="evidence" value="ECO:0007669"/>
    <property type="project" value="TreeGrafter"/>
</dbReference>
<keyword evidence="4 6" id="KW-1133">Transmembrane helix</keyword>
<evidence type="ECO:0000256" key="5">
    <source>
        <dbReference type="ARBA" id="ARBA00023136"/>
    </source>
</evidence>
<keyword evidence="3 6" id="KW-0812">Transmembrane</keyword>
<feature type="transmembrane region" description="Helical" evidence="6">
    <location>
        <begin position="12"/>
        <end position="29"/>
    </location>
</feature>
<dbReference type="Proteomes" id="UP000704712">
    <property type="component" value="Unassembled WGS sequence"/>
</dbReference>
<accession>A0A8S9TVL1</accession>
<keyword evidence="2" id="KW-0813">Transport</keyword>
<reference evidence="7" key="1">
    <citation type="submission" date="2020-03" db="EMBL/GenBank/DDBJ databases">
        <title>Hybrid Assembly of Korean Phytophthora infestans isolates.</title>
        <authorList>
            <person name="Prokchorchik M."/>
            <person name="Lee Y."/>
            <person name="Seo J."/>
            <person name="Cho J.-H."/>
            <person name="Park Y.-E."/>
            <person name="Jang D.-C."/>
            <person name="Im J.-S."/>
            <person name="Choi J.-G."/>
            <person name="Park H.-J."/>
            <person name="Lee G.-B."/>
            <person name="Lee Y.-G."/>
            <person name="Hong S.-Y."/>
            <person name="Cho K."/>
            <person name="Sohn K.H."/>
        </authorList>
    </citation>
    <scope>NUCLEOTIDE SEQUENCE</scope>
    <source>
        <strain evidence="7">KR_2_A2</strain>
    </source>
</reference>
<dbReference type="SUPFAM" id="SSF103473">
    <property type="entry name" value="MFS general substrate transporter"/>
    <property type="match status" value="1"/>
</dbReference>
<evidence type="ECO:0000256" key="2">
    <source>
        <dbReference type="ARBA" id="ARBA00022448"/>
    </source>
</evidence>
<comment type="subcellular location">
    <subcellularLocation>
        <location evidence="1">Membrane</location>
        <topology evidence="1">Multi-pass membrane protein</topology>
    </subcellularLocation>
</comment>
<keyword evidence="5 6" id="KW-0472">Membrane</keyword>
<feature type="transmembrane region" description="Helical" evidence="6">
    <location>
        <begin position="82"/>
        <end position="102"/>
    </location>
</feature>